<dbReference type="EMBL" id="JAPFFL010000001">
    <property type="protein sequence ID" value="KAJ6749576.1"/>
    <property type="molecule type" value="Genomic_DNA"/>
</dbReference>
<keyword evidence="3" id="KW-1185">Reference proteome</keyword>
<evidence type="ECO:0000313" key="3">
    <source>
        <dbReference type="Proteomes" id="UP001151529"/>
    </source>
</evidence>
<feature type="compositionally biased region" description="Polar residues" evidence="1">
    <location>
        <begin position="18"/>
        <end position="31"/>
    </location>
</feature>
<reference evidence="2" key="1">
    <citation type="submission" date="2022-11" db="EMBL/GenBank/DDBJ databases">
        <authorList>
            <person name="Hyden B.L."/>
            <person name="Feng K."/>
            <person name="Yates T."/>
            <person name="Jawdy S."/>
            <person name="Smart L.B."/>
            <person name="Muchero W."/>
        </authorList>
    </citation>
    <scope>NUCLEOTIDE SEQUENCE</scope>
    <source>
        <tissue evidence="2">Shoot tip</tissue>
    </source>
</reference>
<sequence length="93" mass="10483">MMYFGCHVGLPFDDEKQSSPSNHRGSIIRTSSQEKVNNIFQPLDSPGMMINRRATSQEDADEDTWLFIYTTRQGKSKGLRCGGEEEAGHSRSK</sequence>
<name>A0A9Q0ZWT5_SALVM</name>
<feature type="region of interest" description="Disordered" evidence="1">
    <location>
        <begin position="12"/>
        <end position="31"/>
    </location>
</feature>
<evidence type="ECO:0000313" key="2">
    <source>
        <dbReference type="EMBL" id="KAJ6749576.1"/>
    </source>
</evidence>
<organism evidence="2 3">
    <name type="scientific">Salix viminalis</name>
    <name type="common">Common osier</name>
    <name type="synonym">Basket willow</name>
    <dbReference type="NCBI Taxonomy" id="40686"/>
    <lineage>
        <taxon>Eukaryota</taxon>
        <taxon>Viridiplantae</taxon>
        <taxon>Streptophyta</taxon>
        <taxon>Embryophyta</taxon>
        <taxon>Tracheophyta</taxon>
        <taxon>Spermatophyta</taxon>
        <taxon>Magnoliopsida</taxon>
        <taxon>eudicotyledons</taxon>
        <taxon>Gunneridae</taxon>
        <taxon>Pentapetalae</taxon>
        <taxon>rosids</taxon>
        <taxon>fabids</taxon>
        <taxon>Malpighiales</taxon>
        <taxon>Salicaceae</taxon>
        <taxon>Saliceae</taxon>
        <taxon>Salix</taxon>
    </lineage>
</organism>
<comment type="caution">
    <text evidence="2">The sequence shown here is derived from an EMBL/GenBank/DDBJ whole genome shotgun (WGS) entry which is preliminary data.</text>
</comment>
<gene>
    <name evidence="2" type="ORF">OIU85_000237</name>
</gene>
<dbReference type="AlphaFoldDB" id="A0A9Q0ZWT5"/>
<accession>A0A9Q0ZWT5</accession>
<protein>
    <submittedName>
        <fullName evidence="2">Uncharacterized protein</fullName>
    </submittedName>
</protein>
<proteinExistence type="predicted"/>
<dbReference type="Proteomes" id="UP001151529">
    <property type="component" value="Chromosome 16"/>
</dbReference>
<evidence type="ECO:0000256" key="1">
    <source>
        <dbReference type="SAM" id="MobiDB-lite"/>
    </source>
</evidence>
<reference evidence="2" key="2">
    <citation type="journal article" date="2023" name="Int. J. Mol. Sci.">
        <title>De Novo Assembly and Annotation of 11 Diverse Shrub Willow (Salix) Genomes Reveals Novel Gene Organization in Sex-Linked Regions.</title>
        <authorList>
            <person name="Hyden B."/>
            <person name="Feng K."/>
            <person name="Yates T.B."/>
            <person name="Jawdy S."/>
            <person name="Cereghino C."/>
            <person name="Smart L.B."/>
            <person name="Muchero W."/>
        </authorList>
    </citation>
    <scope>NUCLEOTIDE SEQUENCE [LARGE SCALE GENOMIC DNA]</scope>
    <source>
        <tissue evidence="2">Shoot tip</tissue>
    </source>
</reference>